<evidence type="ECO:0000256" key="5">
    <source>
        <dbReference type="PROSITE-ProRule" id="PRU01251"/>
    </source>
</evidence>
<dbReference type="PRINTS" id="PR00300">
    <property type="entry name" value="CLPPROTEASEA"/>
</dbReference>
<dbReference type="InterPro" id="IPR018368">
    <property type="entry name" value="ClpA/B_CS1"/>
</dbReference>
<dbReference type="InterPro" id="IPR041546">
    <property type="entry name" value="ClpA/ClpB_AAA_lid"/>
</dbReference>
<keyword evidence="3" id="KW-0067">ATP-binding</keyword>
<reference evidence="8 9" key="1">
    <citation type="submission" date="2015-02" db="EMBL/GenBank/DDBJ databases">
        <title>Single-cell genomics of uncultivated deep-branching MTB reveals a conserved set of magnetosome genes.</title>
        <authorList>
            <person name="Kolinko S."/>
            <person name="Richter M."/>
            <person name="Glockner F.O."/>
            <person name="Brachmann A."/>
            <person name="Schuler D."/>
        </authorList>
    </citation>
    <scope>NUCLEOTIDE SEQUENCE [LARGE SCALE GENOMIC DNA]</scope>
    <source>
        <strain evidence="8">TM-1</strain>
    </source>
</reference>
<protein>
    <submittedName>
        <fullName evidence="8">Class III stress response-like ATPase, ClpC</fullName>
    </submittedName>
</protein>
<dbReference type="InterPro" id="IPR050130">
    <property type="entry name" value="ClpA_ClpB"/>
</dbReference>
<dbReference type="GO" id="GO:0034605">
    <property type="term" value="P:cellular response to heat"/>
    <property type="evidence" value="ECO:0007669"/>
    <property type="project" value="TreeGrafter"/>
</dbReference>
<feature type="domain" description="Clp R" evidence="7">
    <location>
        <begin position="2"/>
        <end position="147"/>
    </location>
</feature>
<dbReference type="PROSITE" id="PS00870">
    <property type="entry name" value="CLPAB_1"/>
    <property type="match status" value="1"/>
</dbReference>
<feature type="region of interest" description="Disordered" evidence="6">
    <location>
        <begin position="824"/>
        <end position="860"/>
    </location>
</feature>
<name>A0A0F3GKG1_9BACT</name>
<dbReference type="GO" id="GO:0005737">
    <property type="term" value="C:cytoplasm"/>
    <property type="evidence" value="ECO:0007669"/>
    <property type="project" value="TreeGrafter"/>
</dbReference>
<dbReference type="InterPro" id="IPR019489">
    <property type="entry name" value="Clp_ATPase_C"/>
</dbReference>
<evidence type="ECO:0000256" key="2">
    <source>
        <dbReference type="ARBA" id="ARBA00022741"/>
    </source>
</evidence>
<evidence type="ECO:0000313" key="9">
    <source>
        <dbReference type="Proteomes" id="UP000033423"/>
    </source>
</evidence>
<dbReference type="Pfam" id="PF02861">
    <property type="entry name" value="Clp_N"/>
    <property type="match status" value="1"/>
</dbReference>
<accession>A0A0F3GKG1</accession>
<evidence type="ECO:0000313" key="8">
    <source>
        <dbReference type="EMBL" id="KJU82312.1"/>
    </source>
</evidence>
<dbReference type="Pfam" id="PF07724">
    <property type="entry name" value="AAA_2"/>
    <property type="match status" value="1"/>
</dbReference>
<dbReference type="Gene3D" id="1.10.1780.10">
    <property type="entry name" value="Clp, N-terminal domain"/>
    <property type="match status" value="1"/>
</dbReference>
<dbReference type="Pfam" id="PF00004">
    <property type="entry name" value="AAA"/>
    <property type="match status" value="1"/>
</dbReference>
<dbReference type="InterPro" id="IPR001270">
    <property type="entry name" value="ClpA/B"/>
</dbReference>
<dbReference type="InterPro" id="IPR027417">
    <property type="entry name" value="P-loop_NTPase"/>
</dbReference>
<dbReference type="PATRIC" id="fig|29290.4.peg.7279"/>
<sequence length="868" mass="97876">MFEKFTERGRKIIIYAKEEAENRQNDYLGTEHLLLALLRDKDGLPVTILRKMGLSTEDIRVEAERNLPSGSNLLTFGEIPFTPRAKKVLELSVEEARLLGHNYIGSEHLLLGLIREDEGIGGKILRTLGANLLGARQLTINLSMRAQTFSKAKKTSTPALNEFGRDLTSMAQDEQLDPVVGREDEIERILQILGRRMKNNPVVVGDPCVGKTAIVEGLAQKINSADVPENLIGKRIISLDLGALIAGTKYRGQFEERLKVIMKEIKQSDNVILFIDELHTLIGAGAAEGSVDASSMLKPALSRGEIQCIGATTLNEYRKYIEKDGALERRFQPIYVQPPNIDDTVRILNGLKNKYETHHGIKITNEAIDSAARLSDRYISDRNLPDKAIDVIDETGSRIKLKRFTPPVELKDIERDLARLYKEKTMHIRLNDIEKAASVRGEEEKLKRLFDAIQNKWQENLNKETPVVREDDITYTVSKMTGIPLYKLEEKEAERLLHIEDELHRRVIGQVEAIDCVSRAIKRSRAGIKSRTKPIGSFFFLGPTGVGKTELAKTLANFLFNDDKSLIKIDMSEFMERFNVSKLTGAPPGYIGYDDGGQLTERIRKKPYSVVLFDEIEKAHPDVFNILLQILDEGVLTDSLGRKVDFKNTVIVMTSNLGARIIEKATPLGFHSKDSSDLYSKIKTNVLDELKKTFNPEFLNRVDDIVVFHPLGKDELFSIIDLMVEQTNRQLLQQNIQIELEQEVKEWLMVKYYQPAYGARPMRRAIEKEVEDRLSEELIKGRFKGVHRIIVSLQDNALVFKESEEAQEYVSVGEAGVLFESGQVQPAASKSVADPSRRDKGSGMSFDPGLSTPPRCDKGYDAYQAIKK</sequence>
<dbReference type="Gene3D" id="3.40.50.300">
    <property type="entry name" value="P-loop containing nucleotide triphosphate hydrolases"/>
    <property type="match status" value="2"/>
</dbReference>
<dbReference type="AlphaFoldDB" id="A0A0F3GKG1"/>
<dbReference type="SMART" id="SM00382">
    <property type="entry name" value="AAA"/>
    <property type="match status" value="2"/>
</dbReference>
<evidence type="ECO:0000256" key="6">
    <source>
        <dbReference type="SAM" id="MobiDB-lite"/>
    </source>
</evidence>
<dbReference type="CDD" id="cd00009">
    <property type="entry name" value="AAA"/>
    <property type="match status" value="1"/>
</dbReference>
<comment type="caution">
    <text evidence="8">The sequence shown here is derived from an EMBL/GenBank/DDBJ whole genome shotgun (WGS) entry which is preliminary data.</text>
</comment>
<dbReference type="FunFam" id="3.40.50.300:FF:000010">
    <property type="entry name" value="Chaperone clpB 1, putative"/>
    <property type="match status" value="1"/>
</dbReference>
<dbReference type="PROSITE" id="PS51903">
    <property type="entry name" value="CLP_R"/>
    <property type="match status" value="1"/>
</dbReference>
<evidence type="ECO:0000256" key="1">
    <source>
        <dbReference type="ARBA" id="ARBA00022737"/>
    </source>
</evidence>
<gene>
    <name evidence="8" type="ORF">MBAV_005498</name>
</gene>
<dbReference type="EMBL" id="LACI01002368">
    <property type="protein sequence ID" value="KJU82312.1"/>
    <property type="molecule type" value="Genomic_DNA"/>
</dbReference>
<dbReference type="PANTHER" id="PTHR11638:SF18">
    <property type="entry name" value="HEAT SHOCK PROTEIN 104"/>
    <property type="match status" value="1"/>
</dbReference>
<dbReference type="PANTHER" id="PTHR11638">
    <property type="entry name" value="ATP-DEPENDENT CLP PROTEASE"/>
    <property type="match status" value="1"/>
</dbReference>
<dbReference type="InterPro" id="IPR003593">
    <property type="entry name" value="AAA+_ATPase"/>
</dbReference>
<keyword evidence="4" id="KW-0143">Chaperone</keyword>
<evidence type="ECO:0000256" key="3">
    <source>
        <dbReference type="ARBA" id="ARBA00022840"/>
    </source>
</evidence>
<evidence type="ECO:0000259" key="7">
    <source>
        <dbReference type="PROSITE" id="PS51903"/>
    </source>
</evidence>
<dbReference type="SMART" id="SM01086">
    <property type="entry name" value="ClpB_D2-small"/>
    <property type="match status" value="1"/>
</dbReference>
<dbReference type="InterPro" id="IPR036628">
    <property type="entry name" value="Clp_N_dom_sf"/>
</dbReference>
<dbReference type="SUPFAM" id="SSF52540">
    <property type="entry name" value="P-loop containing nucleoside triphosphate hydrolases"/>
    <property type="match status" value="2"/>
</dbReference>
<proteinExistence type="predicted"/>
<keyword evidence="1 5" id="KW-0677">Repeat</keyword>
<dbReference type="CDD" id="cd19499">
    <property type="entry name" value="RecA-like_ClpB_Hsp104-like"/>
    <property type="match status" value="1"/>
</dbReference>
<dbReference type="SUPFAM" id="SSF81923">
    <property type="entry name" value="Double Clp-N motif"/>
    <property type="match status" value="1"/>
</dbReference>
<evidence type="ECO:0000256" key="4">
    <source>
        <dbReference type="ARBA" id="ARBA00023186"/>
    </source>
</evidence>
<dbReference type="GO" id="GO:0016887">
    <property type="term" value="F:ATP hydrolysis activity"/>
    <property type="evidence" value="ECO:0007669"/>
    <property type="project" value="InterPro"/>
</dbReference>
<dbReference type="Pfam" id="PF17871">
    <property type="entry name" value="AAA_lid_9"/>
    <property type="match status" value="1"/>
</dbReference>
<dbReference type="InterPro" id="IPR003959">
    <property type="entry name" value="ATPase_AAA_core"/>
</dbReference>
<dbReference type="Gene3D" id="1.10.8.60">
    <property type="match status" value="2"/>
</dbReference>
<dbReference type="FunFam" id="3.40.50.300:FF:000025">
    <property type="entry name" value="ATP-dependent Clp protease subunit"/>
    <property type="match status" value="1"/>
</dbReference>
<dbReference type="GO" id="GO:0005524">
    <property type="term" value="F:ATP binding"/>
    <property type="evidence" value="ECO:0007669"/>
    <property type="project" value="UniProtKB-KW"/>
</dbReference>
<dbReference type="InterPro" id="IPR004176">
    <property type="entry name" value="Clp_R_N"/>
</dbReference>
<organism evidence="8 9">
    <name type="scientific">Candidatus Magnetobacterium bavaricum</name>
    <dbReference type="NCBI Taxonomy" id="29290"/>
    <lineage>
        <taxon>Bacteria</taxon>
        <taxon>Pseudomonadati</taxon>
        <taxon>Nitrospirota</taxon>
        <taxon>Thermodesulfovibrionia</taxon>
        <taxon>Thermodesulfovibrionales</taxon>
        <taxon>Candidatus Magnetobacteriaceae</taxon>
        <taxon>Candidatus Magnetobacterium</taxon>
    </lineage>
</organism>
<dbReference type="Pfam" id="PF10431">
    <property type="entry name" value="ClpB_D2-small"/>
    <property type="match status" value="1"/>
</dbReference>
<keyword evidence="2" id="KW-0547">Nucleotide-binding</keyword>
<dbReference type="Proteomes" id="UP000033423">
    <property type="component" value="Unassembled WGS sequence"/>
</dbReference>
<dbReference type="Gene3D" id="4.10.860.10">
    <property type="entry name" value="UVR domain"/>
    <property type="match status" value="1"/>
</dbReference>
<keyword evidence="9" id="KW-1185">Reference proteome</keyword>